<dbReference type="Proteomes" id="UP000029736">
    <property type="component" value="Unassembled WGS sequence"/>
</dbReference>
<dbReference type="AlphaFoldDB" id="A0A098S650"/>
<dbReference type="EMBL" id="JPOS01000075">
    <property type="protein sequence ID" value="KGE86702.1"/>
    <property type="molecule type" value="Genomic_DNA"/>
</dbReference>
<evidence type="ECO:0000313" key="1">
    <source>
        <dbReference type="EMBL" id="KGE86702.1"/>
    </source>
</evidence>
<reference evidence="1 2" key="1">
    <citation type="journal article" date="2014" name="Int. J. Syst. Evol. Microbiol.">
        <title>Phaeodactylibacter xiamenensis gen. nov., sp. nov., a member of the family Saprospiraceae isolated from the marine alga Phaeodactylum tricornutum.</title>
        <authorList>
            <person name="Chen Z.Jr."/>
            <person name="Lei X."/>
            <person name="Lai Q."/>
            <person name="Li Y."/>
            <person name="Zhang B."/>
            <person name="Zhang J."/>
            <person name="Zhang H."/>
            <person name="Yang L."/>
            <person name="Zheng W."/>
            <person name="Tian Y."/>
            <person name="Yu Z."/>
            <person name="Xu H.Jr."/>
            <person name="Zheng T."/>
        </authorList>
    </citation>
    <scope>NUCLEOTIDE SEQUENCE [LARGE SCALE GENOMIC DNA]</scope>
    <source>
        <strain evidence="1 2">KD52</strain>
    </source>
</reference>
<sequence length="66" mass="7330">MYYQSKSIRSARAIRSKALLFTLLFHIALIGYLTYGADLALTELLPEAMLDFLGMNAPETPDVPVP</sequence>
<comment type="caution">
    <text evidence="1">The sequence shown here is derived from an EMBL/GenBank/DDBJ whole genome shotgun (WGS) entry which is preliminary data.</text>
</comment>
<dbReference type="RefSeq" id="WP_044224220.1">
    <property type="nucleotide sequence ID" value="NZ_JBKAGJ010000016.1"/>
</dbReference>
<protein>
    <submittedName>
        <fullName evidence="1">Uncharacterized protein</fullName>
    </submittedName>
</protein>
<accession>A0A098S650</accession>
<organism evidence="1 2">
    <name type="scientific">Phaeodactylibacter xiamenensis</name>
    <dbReference type="NCBI Taxonomy" id="1524460"/>
    <lineage>
        <taxon>Bacteria</taxon>
        <taxon>Pseudomonadati</taxon>
        <taxon>Bacteroidota</taxon>
        <taxon>Saprospiria</taxon>
        <taxon>Saprospirales</taxon>
        <taxon>Haliscomenobacteraceae</taxon>
        <taxon>Phaeodactylibacter</taxon>
    </lineage>
</organism>
<proteinExistence type="predicted"/>
<name>A0A098S650_9BACT</name>
<evidence type="ECO:0000313" key="2">
    <source>
        <dbReference type="Proteomes" id="UP000029736"/>
    </source>
</evidence>
<gene>
    <name evidence="1" type="ORF">IX84_19675</name>
</gene>
<keyword evidence="2" id="KW-1185">Reference proteome</keyword>